<sequence>MRVSVSGGANRGVGHDLSNGVHTTAALTAAAEATMNLAGAARIPTIGMQRAADVVVGEDVAGTDNHGISIVPMMTMRDLE</sequence>
<dbReference type="HOGENOM" id="CLU_2587447_0_0_5"/>
<dbReference type="KEGG" id="rpd:RPD_3446"/>
<evidence type="ECO:0000313" key="1">
    <source>
        <dbReference type="EMBL" id="ABE40669.1"/>
    </source>
</evidence>
<gene>
    <name evidence="1" type="ordered locus">RPD_3446</name>
</gene>
<evidence type="ECO:0000313" key="2">
    <source>
        <dbReference type="Proteomes" id="UP000001818"/>
    </source>
</evidence>
<dbReference type="AlphaFoldDB" id="Q133S0"/>
<organism evidence="1 2">
    <name type="scientific">Rhodopseudomonas palustris (strain BisB5)</name>
    <dbReference type="NCBI Taxonomy" id="316057"/>
    <lineage>
        <taxon>Bacteria</taxon>
        <taxon>Pseudomonadati</taxon>
        <taxon>Pseudomonadota</taxon>
        <taxon>Alphaproteobacteria</taxon>
        <taxon>Hyphomicrobiales</taxon>
        <taxon>Nitrobacteraceae</taxon>
        <taxon>Rhodopseudomonas</taxon>
    </lineage>
</organism>
<name>Q133S0_RHOPS</name>
<protein>
    <submittedName>
        <fullName evidence="1">Uncharacterized protein</fullName>
    </submittedName>
</protein>
<proteinExistence type="predicted"/>
<accession>Q133S0</accession>
<dbReference type="Proteomes" id="UP000001818">
    <property type="component" value="Chromosome"/>
</dbReference>
<dbReference type="EMBL" id="CP000283">
    <property type="protein sequence ID" value="ABE40669.1"/>
    <property type="molecule type" value="Genomic_DNA"/>
</dbReference>
<reference evidence="1 2" key="1">
    <citation type="submission" date="2006-03" db="EMBL/GenBank/DDBJ databases">
        <title>Complete sequence of Rhodopseudomonas palustris BisB5.</title>
        <authorList>
            <consortium name="US DOE Joint Genome Institute"/>
            <person name="Copeland A."/>
            <person name="Lucas S."/>
            <person name="Lapidus A."/>
            <person name="Barry K."/>
            <person name="Detter J.C."/>
            <person name="Glavina del Rio T."/>
            <person name="Hammon N."/>
            <person name="Israni S."/>
            <person name="Dalin E."/>
            <person name="Tice H."/>
            <person name="Pitluck S."/>
            <person name="Chain P."/>
            <person name="Malfatti S."/>
            <person name="Shin M."/>
            <person name="Vergez L."/>
            <person name="Schmutz J."/>
            <person name="Larimer F."/>
            <person name="Land M."/>
            <person name="Hauser L."/>
            <person name="Pelletier D.A."/>
            <person name="Kyrpides N."/>
            <person name="Lykidis A."/>
            <person name="Oda Y."/>
            <person name="Harwood C.S."/>
            <person name="Richardson P."/>
        </authorList>
    </citation>
    <scope>NUCLEOTIDE SEQUENCE [LARGE SCALE GENOMIC DNA]</scope>
    <source>
        <strain evidence="1 2">BisB5</strain>
    </source>
</reference>